<protein>
    <submittedName>
        <fullName evidence="2">Uncharacterized protein</fullName>
    </submittedName>
</protein>
<name>A0A5J4YFU7_PORPP</name>
<dbReference type="EMBL" id="VRMN01000011">
    <property type="protein sequence ID" value="KAA8492020.1"/>
    <property type="molecule type" value="Genomic_DNA"/>
</dbReference>
<proteinExistence type="predicted"/>
<keyword evidence="5" id="KW-1185">Reference proteome</keyword>
<feature type="compositionally biased region" description="Basic and acidic residues" evidence="1">
    <location>
        <begin position="384"/>
        <end position="394"/>
    </location>
</feature>
<dbReference type="EMBL" id="VRMN01000028">
    <property type="protein sequence ID" value="KAA8490422.1"/>
    <property type="molecule type" value="Genomic_DNA"/>
</dbReference>
<feature type="region of interest" description="Disordered" evidence="1">
    <location>
        <begin position="190"/>
        <end position="215"/>
    </location>
</feature>
<dbReference type="Proteomes" id="UP000324585">
    <property type="component" value="Unassembled WGS sequence"/>
</dbReference>
<evidence type="ECO:0000313" key="2">
    <source>
        <dbReference type="EMBL" id="KAA8490291.1"/>
    </source>
</evidence>
<dbReference type="EMBL" id="VRMN01000035">
    <property type="protein sequence ID" value="KAA8490291.1"/>
    <property type="molecule type" value="Genomic_DNA"/>
</dbReference>
<gene>
    <name evidence="3" type="ORF">FVE85_1211</name>
    <name evidence="4" type="ORF">FVE85_8502</name>
    <name evidence="2" type="ORF">FVE85_8530</name>
</gene>
<dbReference type="AlphaFoldDB" id="A0A5J4YFU7"/>
<sequence>MRGIGKRMYKETVDSGRRKGRGRSGCLSKADAPSLLGNTDLEKITSKTGKAAQRKRYIKASTDAILQPTTASDRQPCFAVHISGECSRLNSSNTIASDDDQYDTITCLADGCQKTMHTTCAALKLFGKNTCADHTYDTFAETEKNATQRIDDTDNDSPFNHPNKRKCRKKSANLATRTNTNTTRIQQLHTETRAPTTTAARIKHKPTNSASTDDEPYESLTLLDAGFPPYAAIECTGLPQTVDPQHPMLPPLRESETEVMQSPMDKDESPSQANVLCDDNPNNTYPDQANDAVFETHRPTPVFDGAATITMTNSDATVALTLSNTRSQFKQKSKLKMRNTSRIKPYTPGSICDLDLLAFFRSGAAPLVPLTITEECLAALDAHSRNEDDNRKVSEPAYAEHSMRQRSKSKACSSTSKLDEGLTKPITQKSGAWYNAYYSNNTSDTIGDLCNSYIPTDMTKLSTIQVVELRAARERSLNLIYTTIRKNLFVGLSLKSPKAGNILLSHTFDVRNSDAHLPNNAHANDETTYAFLQSLGETNLSSDQKSILLLRHVTRCVIGHQVWPVFLNPATFVCKHIPRPLKDLNILRLDDFEDANSGIFVELIATGLRIYALLYATMRSLRSGRTPTRQSVSVAWTANDFEDVLITECQDNRNFEQAVTTVLSYMLSCTHDSDNPDCSIYGAQVTCSAQNLRTRRLVTHYRMLKSKERTNYILHPKSTKRFTDEHGNIIDFLRTFGEGTSLNEALKRINFGSLPGQWGKPFPMSTMLYRSGLRSDEFDPCLVNDSMTRMMEQRKLLSDAKCLKIYIQNIVASMPRILSDSTMVHINTDTDNIVELRRGLWEAVIAYGKSSLINILTDKKINLHLAQDANRQINDDDCVDAFF</sequence>
<feature type="region of interest" description="Disordered" evidence="1">
    <location>
        <begin position="1"/>
        <end position="31"/>
    </location>
</feature>
<reference evidence="5" key="1">
    <citation type="journal article" date="2019" name="Nat. Commun.">
        <title>Expansion of phycobilisome linker gene families in mesophilic red algae.</title>
        <authorList>
            <person name="Lee J."/>
            <person name="Kim D."/>
            <person name="Bhattacharya D."/>
            <person name="Yoon H.S."/>
        </authorList>
    </citation>
    <scope>NUCLEOTIDE SEQUENCE [LARGE SCALE GENOMIC DNA]</scope>
    <source>
        <strain evidence="5">CCMP 1328</strain>
    </source>
</reference>
<reference evidence="2" key="2">
    <citation type="submission" date="2019-09" db="EMBL/GenBank/DDBJ databases">
        <title>Expansion of phycobilisome linker gene families in mesophilic red algae.</title>
        <authorList>
            <person name="Lee J."/>
        </authorList>
    </citation>
    <scope>NUCLEOTIDE SEQUENCE [LARGE SCALE GENOMIC DNA]</scope>
    <source>
        <strain evidence="2">CCMP 1328</strain>
        <tissue evidence="2">Unicellular</tissue>
    </source>
</reference>
<feature type="region of interest" description="Disordered" evidence="1">
    <location>
        <begin position="147"/>
        <end position="172"/>
    </location>
</feature>
<feature type="compositionally biased region" description="Basic and acidic residues" evidence="1">
    <location>
        <begin position="8"/>
        <end position="17"/>
    </location>
</feature>
<evidence type="ECO:0000256" key="1">
    <source>
        <dbReference type="SAM" id="MobiDB-lite"/>
    </source>
</evidence>
<comment type="caution">
    <text evidence="2">The sequence shown here is derived from an EMBL/GenBank/DDBJ whole genome shotgun (WGS) entry which is preliminary data.</text>
</comment>
<evidence type="ECO:0000313" key="5">
    <source>
        <dbReference type="Proteomes" id="UP000324585"/>
    </source>
</evidence>
<accession>A0A5J4YFU7</accession>
<evidence type="ECO:0000313" key="3">
    <source>
        <dbReference type="EMBL" id="KAA8490422.1"/>
    </source>
</evidence>
<organism evidence="2 5">
    <name type="scientific">Porphyridium purpureum</name>
    <name type="common">Red alga</name>
    <name type="synonym">Porphyridium cruentum</name>
    <dbReference type="NCBI Taxonomy" id="35688"/>
    <lineage>
        <taxon>Eukaryota</taxon>
        <taxon>Rhodophyta</taxon>
        <taxon>Bangiophyceae</taxon>
        <taxon>Porphyridiales</taxon>
        <taxon>Porphyridiaceae</taxon>
        <taxon>Porphyridium</taxon>
    </lineage>
</organism>
<feature type="compositionally biased region" description="Basic residues" evidence="1">
    <location>
        <begin position="162"/>
        <end position="171"/>
    </location>
</feature>
<evidence type="ECO:0000313" key="4">
    <source>
        <dbReference type="EMBL" id="KAA8492020.1"/>
    </source>
</evidence>
<feature type="region of interest" description="Disordered" evidence="1">
    <location>
        <begin position="384"/>
        <end position="416"/>
    </location>
</feature>